<dbReference type="Proteomes" id="UP000663860">
    <property type="component" value="Unassembled WGS sequence"/>
</dbReference>
<evidence type="ECO:0000259" key="1">
    <source>
        <dbReference type="PROSITE" id="PS50181"/>
    </source>
</evidence>
<reference evidence="2" key="1">
    <citation type="submission" date="2021-02" db="EMBL/GenBank/DDBJ databases">
        <authorList>
            <person name="Nowell W R."/>
        </authorList>
    </citation>
    <scope>NUCLEOTIDE SEQUENCE</scope>
</reference>
<comment type="caution">
    <text evidence="2">The sequence shown here is derived from an EMBL/GenBank/DDBJ whole genome shotgun (WGS) entry which is preliminary data.</text>
</comment>
<evidence type="ECO:0000313" key="2">
    <source>
        <dbReference type="EMBL" id="CAF1249327.1"/>
    </source>
</evidence>
<accession>A0A815A1S6</accession>
<protein>
    <recommendedName>
        <fullName evidence="1">F-box domain-containing protein</fullName>
    </recommendedName>
</protein>
<dbReference type="InterPro" id="IPR001810">
    <property type="entry name" value="F-box_dom"/>
</dbReference>
<sequence length="606" mass="72380">MFFTFIFLTYAVIATHLFFLNTTQMDLESLANELLLDIFEYLPAVYLLRTFHNLNTRFNNLIFEHFRNYRLDFQEATKQDFDIICQVNLPLITNYINLIDLSDNDETPQQIEIFRSYGYHLNQFPNLHTLSLNHIRSSEIISEILLECPQLIRLSLTGCYFNCKQNQILEFINSIWNLSKLIYCYLNLDLKHGLHIVTPTQYSLSIEHLSIVGVPCRISQLNLLCQYTPHIRYLALDLYRDNNDEELKTPILSINQLNLVFVGPQYSTIENLLQHVPNLYELKIETCYVEINGYDWEQIIRNYLPKLKIFQLKMRCQIRNEKSKQELFNSFQTQFWLKEHQWFIRYHYNTDDNSNMICLYTLPYHFSYLDIQFPLLYKSTCSNNDDYSSYDYVQHLFYRSSLVEKNFLSNFRFLNINNLTINLPINDHLLLIVRKLNRLNLLEISRPNNMSDVDAQTQLQDLLDHIPHLYSLNFKSWSETKVQNQQLIGLQKLTPIIINTQFIQQINLLGYDHWFNDDECVHLSQSSIGIHCKMLYIKVKKQTYITDLIKKMPNLRVLIIRSQDDIWSNYSSVDLFVQWLKQNLSPMCSIKRDSRYIHHIRIWIHS</sequence>
<name>A0A815A1S6_9BILA</name>
<proteinExistence type="predicted"/>
<dbReference type="SUPFAM" id="SSF52047">
    <property type="entry name" value="RNI-like"/>
    <property type="match status" value="1"/>
</dbReference>
<feature type="domain" description="F-box" evidence="1">
    <location>
        <begin position="24"/>
        <end position="69"/>
    </location>
</feature>
<dbReference type="EMBL" id="CAJNOE010000508">
    <property type="protein sequence ID" value="CAF1249327.1"/>
    <property type="molecule type" value="Genomic_DNA"/>
</dbReference>
<evidence type="ECO:0000313" key="3">
    <source>
        <dbReference type="Proteomes" id="UP000663860"/>
    </source>
</evidence>
<gene>
    <name evidence="2" type="ORF">IZO911_LOCUS31254</name>
</gene>
<dbReference type="PROSITE" id="PS50181">
    <property type="entry name" value="FBOX"/>
    <property type="match status" value="1"/>
</dbReference>
<dbReference type="InterPro" id="IPR032675">
    <property type="entry name" value="LRR_dom_sf"/>
</dbReference>
<organism evidence="2 3">
    <name type="scientific">Adineta steineri</name>
    <dbReference type="NCBI Taxonomy" id="433720"/>
    <lineage>
        <taxon>Eukaryota</taxon>
        <taxon>Metazoa</taxon>
        <taxon>Spiralia</taxon>
        <taxon>Gnathifera</taxon>
        <taxon>Rotifera</taxon>
        <taxon>Eurotatoria</taxon>
        <taxon>Bdelloidea</taxon>
        <taxon>Adinetida</taxon>
        <taxon>Adinetidae</taxon>
        <taxon>Adineta</taxon>
    </lineage>
</organism>
<dbReference type="Gene3D" id="3.80.10.10">
    <property type="entry name" value="Ribonuclease Inhibitor"/>
    <property type="match status" value="1"/>
</dbReference>
<dbReference type="AlphaFoldDB" id="A0A815A1S6"/>